<dbReference type="CDD" id="cd01042">
    <property type="entry name" value="DMQH"/>
    <property type="match status" value="1"/>
</dbReference>
<dbReference type="GeneID" id="19210003"/>
<sequence length="223" mass="24391">MLSTRILCANAAKTAQRAYATRASEFYTDPSKALEPAVTSTPEVNSSQREVLDSALRIDQAGEIAANAIYNGQMAVLGRHPHVGHLIQEMWDQEKRHLVVMNKLQAQHQIRPTVLTEVAKVAGFALGAATALMGKEAAMACTEAVETAIGEHYDDQLKEFESLPESHPSVPLLKDVIRELRDDELEHLDIAVEHHSQRAPAHALLSTVINGGCQVAIGICRRF</sequence>
<reference evidence="10" key="1">
    <citation type="journal article" date="2012" name="Science">
        <title>The Paleozoic origin of enzymatic lignin decomposition reconstructed from 31 fungal genomes.</title>
        <authorList>
            <person name="Floudas D."/>
            <person name="Binder M."/>
            <person name="Riley R."/>
            <person name="Barry K."/>
            <person name="Blanchette R.A."/>
            <person name="Henrissat B."/>
            <person name="Martinez A.T."/>
            <person name="Otillar R."/>
            <person name="Spatafora J.W."/>
            <person name="Yadav J.S."/>
            <person name="Aerts A."/>
            <person name="Benoit I."/>
            <person name="Boyd A."/>
            <person name="Carlson A."/>
            <person name="Copeland A."/>
            <person name="Coutinho P.M."/>
            <person name="de Vries R.P."/>
            <person name="Ferreira P."/>
            <person name="Findley K."/>
            <person name="Foster B."/>
            <person name="Gaskell J."/>
            <person name="Glotzer D."/>
            <person name="Gorecki P."/>
            <person name="Heitman J."/>
            <person name="Hesse C."/>
            <person name="Hori C."/>
            <person name="Igarashi K."/>
            <person name="Jurgens J.A."/>
            <person name="Kallen N."/>
            <person name="Kersten P."/>
            <person name="Kohler A."/>
            <person name="Kuees U."/>
            <person name="Kumar T.K.A."/>
            <person name="Kuo A."/>
            <person name="LaButti K."/>
            <person name="Larrondo L.F."/>
            <person name="Lindquist E."/>
            <person name="Ling A."/>
            <person name="Lombard V."/>
            <person name="Lucas S."/>
            <person name="Lundell T."/>
            <person name="Martin R."/>
            <person name="McLaughlin D.J."/>
            <person name="Morgenstern I."/>
            <person name="Morin E."/>
            <person name="Murat C."/>
            <person name="Nagy L.G."/>
            <person name="Nolan M."/>
            <person name="Ohm R.A."/>
            <person name="Patyshakuliyeva A."/>
            <person name="Rokas A."/>
            <person name="Ruiz-Duenas F.J."/>
            <person name="Sabat G."/>
            <person name="Salamov A."/>
            <person name="Samejima M."/>
            <person name="Schmutz J."/>
            <person name="Slot J.C."/>
            <person name="St John F."/>
            <person name="Stenlid J."/>
            <person name="Sun H."/>
            <person name="Sun S."/>
            <person name="Syed K."/>
            <person name="Tsang A."/>
            <person name="Wiebenga A."/>
            <person name="Young D."/>
            <person name="Pisabarro A."/>
            <person name="Eastwood D.C."/>
            <person name="Martin F."/>
            <person name="Cullen D."/>
            <person name="Grigoriev I.V."/>
            <person name="Hibbett D.S."/>
        </authorList>
    </citation>
    <scope>NUCLEOTIDE SEQUENCE [LARGE SCALE GENOMIC DNA]</scope>
    <source>
        <strain evidence="10">RWD-64-598 SS2</strain>
    </source>
</reference>
<name>A0A5M3N1K9_CONPW</name>
<keyword evidence="10" id="KW-1185">Reference proteome</keyword>
<dbReference type="OMA" id="NPLWYGG"/>
<comment type="function">
    <text evidence="8">Catalyzes the hydroxylation of 2-polyprenyl-3-methyl-6-methoxy-1,4-benzoquinol (DMQH2) during ubiquinone biosynthesis. Has also a structural role in the COQ enzyme complex, stabilizing other COQ polypeptides.</text>
</comment>
<dbReference type="KEGG" id="cput:CONPUDRAFT_79938"/>
<feature type="binding site" evidence="8">
    <location>
        <position position="146"/>
    </location>
    <ligand>
        <name>Fe cation</name>
        <dbReference type="ChEBI" id="CHEBI:24875"/>
        <label>2</label>
    </ligand>
</feature>
<dbReference type="SUPFAM" id="SSF47240">
    <property type="entry name" value="Ferritin-like"/>
    <property type="match status" value="1"/>
</dbReference>
<evidence type="ECO:0000256" key="7">
    <source>
        <dbReference type="ARBA" id="ARBA00023136"/>
    </source>
</evidence>
<keyword evidence="7 8" id="KW-0472">Membrane</keyword>
<dbReference type="GO" id="GO:0031314">
    <property type="term" value="C:extrinsic component of mitochondrial inner membrane"/>
    <property type="evidence" value="ECO:0007669"/>
    <property type="project" value="UniProtKB-UniRule"/>
</dbReference>
<keyword evidence="5 8" id="KW-0408">Iron</keyword>
<dbReference type="GO" id="GO:0046872">
    <property type="term" value="F:metal ion binding"/>
    <property type="evidence" value="ECO:0007669"/>
    <property type="project" value="UniProtKB-KW"/>
</dbReference>
<dbReference type="Proteomes" id="UP000053558">
    <property type="component" value="Unassembled WGS sequence"/>
</dbReference>
<evidence type="ECO:0000256" key="8">
    <source>
        <dbReference type="HAMAP-Rule" id="MF_03194"/>
    </source>
</evidence>
<evidence type="ECO:0000256" key="4">
    <source>
        <dbReference type="ARBA" id="ARBA00023002"/>
    </source>
</evidence>
<dbReference type="RefSeq" id="XP_007764298.1">
    <property type="nucleotide sequence ID" value="XM_007766108.1"/>
</dbReference>
<dbReference type="EMBL" id="JH711574">
    <property type="protein sequence ID" value="EIW85282.1"/>
    <property type="molecule type" value="Genomic_DNA"/>
</dbReference>
<comment type="subunit">
    <text evidence="8">Component of a multi-subunit COQ enzyme complex, composed of at least COQ3, COQ4, COQ5, COQ6, COQ7 and COQ9.</text>
</comment>
<keyword evidence="6 8" id="KW-0503">Monooxygenase</keyword>
<keyword evidence="8" id="KW-0999">Mitochondrion inner membrane</keyword>
<dbReference type="PANTHER" id="PTHR11237:SF4">
    <property type="entry name" value="5-DEMETHOXYUBIQUINONE HYDROXYLASE, MITOCHONDRIAL"/>
    <property type="match status" value="1"/>
</dbReference>
<keyword evidence="2 8" id="KW-0831">Ubiquinone biosynthesis</keyword>
<dbReference type="OrthoDB" id="275371at2759"/>
<gene>
    <name evidence="8" type="primary">COQ7</name>
    <name evidence="9" type="ORF">CONPUDRAFT_79938</name>
</gene>
<comment type="pathway">
    <text evidence="1 8">Cofactor biosynthesis; ubiquinone biosynthesis.</text>
</comment>
<dbReference type="GO" id="GO:0008682">
    <property type="term" value="F:3-demethoxyubiquinol 3-hydroxylase activity"/>
    <property type="evidence" value="ECO:0007669"/>
    <property type="project" value="UniProtKB-EC"/>
</dbReference>
<keyword evidence="4 8" id="KW-0560">Oxidoreductase</keyword>
<comment type="cofactor">
    <cofactor evidence="8">
        <name>Fe cation</name>
        <dbReference type="ChEBI" id="CHEBI:24875"/>
    </cofactor>
    <text evidence="8">Binds 2 iron ions per subunit.</text>
</comment>
<feature type="binding site" evidence="8">
    <location>
        <position position="187"/>
    </location>
    <ligand>
        <name>Fe cation</name>
        <dbReference type="ChEBI" id="CHEBI:24875"/>
        <label>2</label>
    </ligand>
</feature>
<accession>A0A5M3N1K9</accession>
<comment type="caution">
    <text evidence="9">The sequence shown here is derived from an EMBL/GenBank/DDBJ whole genome shotgun (WGS) entry which is preliminary data.</text>
</comment>
<comment type="similarity">
    <text evidence="8">Belongs to the COQ7 family.</text>
</comment>
<dbReference type="AlphaFoldDB" id="A0A5M3N1K9"/>
<dbReference type="HAMAP" id="MF_01658">
    <property type="entry name" value="COQ7"/>
    <property type="match status" value="1"/>
</dbReference>
<protein>
    <recommendedName>
        <fullName evidence="8">5-demethoxyubiquinone hydroxylase, mitochondrial</fullName>
        <shortName evidence="8">DMQ hydroxylase</shortName>
        <ecNumber evidence="8">1.14.99.60</ecNumber>
    </recommendedName>
    <alternativeName>
        <fullName evidence="8">Ubiquinone biosynthesis monooxygenase COQ7</fullName>
    </alternativeName>
</protein>
<dbReference type="Pfam" id="PF03232">
    <property type="entry name" value="COQ7"/>
    <property type="match status" value="1"/>
</dbReference>
<evidence type="ECO:0000256" key="5">
    <source>
        <dbReference type="ARBA" id="ARBA00023004"/>
    </source>
</evidence>
<dbReference type="InterPro" id="IPR011566">
    <property type="entry name" value="Ubq_synth_Coq7"/>
</dbReference>
<dbReference type="GO" id="GO:0006744">
    <property type="term" value="P:ubiquinone biosynthetic process"/>
    <property type="evidence" value="ECO:0007669"/>
    <property type="project" value="UniProtKB-UniRule"/>
</dbReference>
<evidence type="ECO:0000256" key="1">
    <source>
        <dbReference type="ARBA" id="ARBA00004749"/>
    </source>
</evidence>
<evidence type="ECO:0000313" key="10">
    <source>
        <dbReference type="Proteomes" id="UP000053558"/>
    </source>
</evidence>
<evidence type="ECO:0000313" key="9">
    <source>
        <dbReference type="EMBL" id="EIW85282.1"/>
    </source>
</evidence>
<dbReference type="EC" id="1.14.99.60" evidence="8"/>
<evidence type="ECO:0000256" key="2">
    <source>
        <dbReference type="ARBA" id="ARBA00022688"/>
    </source>
</evidence>
<evidence type="ECO:0000256" key="3">
    <source>
        <dbReference type="ARBA" id="ARBA00022723"/>
    </source>
</evidence>
<dbReference type="PANTHER" id="PTHR11237">
    <property type="entry name" value="COENZYME Q10 BIOSYNTHESIS PROTEIN 7"/>
    <property type="match status" value="1"/>
</dbReference>
<feature type="binding site" evidence="8">
    <location>
        <position position="184"/>
    </location>
    <ligand>
        <name>Fe cation</name>
        <dbReference type="ChEBI" id="CHEBI:24875"/>
        <label>2</label>
    </ligand>
</feature>
<feature type="binding site" evidence="8">
    <location>
        <position position="184"/>
    </location>
    <ligand>
        <name>Fe cation</name>
        <dbReference type="ChEBI" id="CHEBI:24875"/>
        <label>1</label>
    </ligand>
</feature>
<dbReference type="UniPathway" id="UPA00232"/>
<dbReference type="InterPro" id="IPR009078">
    <property type="entry name" value="Ferritin-like_SF"/>
</dbReference>
<feature type="binding site" evidence="8">
    <location>
        <position position="97"/>
    </location>
    <ligand>
        <name>Fe cation</name>
        <dbReference type="ChEBI" id="CHEBI:24875"/>
        <label>1</label>
    </ligand>
</feature>
<comment type="subcellular location">
    <subcellularLocation>
        <location evidence="8">Mitochondrion inner membrane</location>
        <topology evidence="8">Peripheral membrane protein</topology>
        <orientation evidence="8">Matrix side</orientation>
    </subcellularLocation>
</comment>
<keyword evidence="8" id="KW-0496">Mitochondrion</keyword>
<evidence type="ECO:0000256" key="6">
    <source>
        <dbReference type="ARBA" id="ARBA00023033"/>
    </source>
</evidence>
<proteinExistence type="inferred from homology"/>
<dbReference type="GO" id="GO:0016709">
    <property type="term" value="F:oxidoreductase activity, acting on paired donors, with incorporation or reduction of molecular oxygen, NAD(P)H as one donor, and incorporation of one atom of oxygen"/>
    <property type="evidence" value="ECO:0007669"/>
    <property type="project" value="UniProtKB-UniRule"/>
</dbReference>
<feature type="binding site" evidence="8">
    <location>
        <position position="63"/>
    </location>
    <ligand>
        <name>Fe cation</name>
        <dbReference type="ChEBI" id="CHEBI:24875"/>
        <label>1</label>
    </ligand>
</feature>
<feature type="binding site" evidence="8">
    <location>
        <position position="94"/>
    </location>
    <ligand>
        <name>Fe cation</name>
        <dbReference type="ChEBI" id="CHEBI:24875"/>
        <label>2</label>
    </ligand>
</feature>
<keyword evidence="3 8" id="KW-0479">Metal-binding</keyword>
<feature type="binding site" evidence="8">
    <location>
        <position position="94"/>
    </location>
    <ligand>
        <name>Fe cation</name>
        <dbReference type="ChEBI" id="CHEBI:24875"/>
        <label>1</label>
    </ligand>
</feature>
<comment type="catalytic activity">
    <reaction evidence="8">
        <text>a 5-methoxy-2-methyl-3-(all-trans-polyprenyl)benzene-1,4-diol + AH2 + O2 = a 3-demethylubiquinol + A + H2O</text>
        <dbReference type="Rhea" id="RHEA:50908"/>
        <dbReference type="Rhea" id="RHEA-COMP:10859"/>
        <dbReference type="Rhea" id="RHEA-COMP:10914"/>
        <dbReference type="ChEBI" id="CHEBI:13193"/>
        <dbReference type="ChEBI" id="CHEBI:15377"/>
        <dbReference type="ChEBI" id="CHEBI:15379"/>
        <dbReference type="ChEBI" id="CHEBI:17499"/>
        <dbReference type="ChEBI" id="CHEBI:84167"/>
        <dbReference type="ChEBI" id="CHEBI:84422"/>
        <dbReference type="EC" id="1.14.99.60"/>
    </reaction>
</comment>
<organism evidence="9 10">
    <name type="scientific">Coniophora puteana (strain RWD-64-598)</name>
    <name type="common">Brown rot fungus</name>
    <dbReference type="NCBI Taxonomy" id="741705"/>
    <lineage>
        <taxon>Eukaryota</taxon>
        <taxon>Fungi</taxon>
        <taxon>Dikarya</taxon>
        <taxon>Basidiomycota</taxon>
        <taxon>Agaricomycotina</taxon>
        <taxon>Agaricomycetes</taxon>
        <taxon>Agaricomycetidae</taxon>
        <taxon>Boletales</taxon>
        <taxon>Coniophorineae</taxon>
        <taxon>Coniophoraceae</taxon>
        <taxon>Coniophora</taxon>
    </lineage>
</organism>